<evidence type="ECO:0000313" key="5">
    <source>
        <dbReference type="EMBL" id="PZX01271.1"/>
    </source>
</evidence>
<accession>A0A2W7MCI4</accession>
<sequence>MMNIQRAQEIAASPVLADVLCNGVPIYIQHVDESKGTARIYSLDEPENEQEVALADLIEQESRQIILPVNNYGTTDTI</sequence>
<comment type="induction">
    <text evidence="4">Expressed only in the forespore compartment of sporulating cells.</text>
</comment>
<protein>
    <recommendedName>
        <fullName evidence="4">Small, acid-soluble spore protein H</fullName>
        <shortName evidence="4">SASP H</shortName>
    </recommendedName>
</protein>
<dbReference type="NCBIfam" id="TIGR02861">
    <property type="entry name" value="SASP_H"/>
    <property type="match status" value="1"/>
</dbReference>
<comment type="similarity">
    <text evidence="2 4">Belongs to the SspH family.</text>
</comment>
<dbReference type="NCBIfam" id="NF002867">
    <property type="entry name" value="PRK03174.1"/>
    <property type="match status" value="1"/>
</dbReference>
<evidence type="ECO:0000256" key="2">
    <source>
        <dbReference type="ARBA" id="ARBA00006573"/>
    </source>
</evidence>
<evidence type="ECO:0000256" key="3">
    <source>
        <dbReference type="ARBA" id="ARBA00022969"/>
    </source>
</evidence>
<dbReference type="Pfam" id="PF08141">
    <property type="entry name" value="SspH"/>
    <property type="match status" value="1"/>
</dbReference>
<reference evidence="5 6" key="1">
    <citation type="submission" date="2018-06" db="EMBL/GenBank/DDBJ databases">
        <title>Genomic Encyclopedia of Type Strains, Phase IV (KMG-IV): sequencing the most valuable type-strain genomes for metagenomic binning, comparative biology and taxonomic classification.</title>
        <authorList>
            <person name="Goeker M."/>
        </authorList>
    </citation>
    <scope>NUCLEOTIDE SEQUENCE [LARGE SCALE GENOMIC DNA]</scope>
    <source>
        <strain evidence="5 6">DSM 5</strain>
    </source>
</reference>
<dbReference type="GO" id="GO:0030435">
    <property type="term" value="P:sporulation resulting in formation of a cellular spore"/>
    <property type="evidence" value="ECO:0007669"/>
    <property type="project" value="UniProtKB-KW"/>
</dbReference>
<comment type="subcellular location">
    <subcellularLocation>
        <location evidence="1 4">Spore core</location>
    </subcellularLocation>
</comment>
<gene>
    <name evidence="4" type="primary">sspH</name>
    <name evidence="5" type="ORF">C7437_11713</name>
</gene>
<keyword evidence="6" id="KW-1185">Reference proteome</keyword>
<proteinExistence type="evidence at transcript level"/>
<keyword evidence="3 4" id="KW-0749">Sporulation</keyword>
<dbReference type="EMBL" id="QKZI01000017">
    <property type="protein sequence ID" value="PZX01271.1"/>
    <property type="molecule type" value="Genomic_DNA"/>
</dbReference>
<evidence type="ECO:0000256" key="4">
    <source>
        <dbReference type="HAMAP-Rule" id="MF_00667"/>
    </source>
</evidence>
<evidence type="ECO:0000313" key="6">
    <source>
        <dbReference type="Proteomes" id="UP000248646"/>
    </source>
</evidence>
<evidence type="ECO:0000256" key="1">
    <source>
        <dbReference type="ARBA" id="ARBA00004288"/>
    </source>
</evidence>
<dbReference type="AlphaFoldDB" id="A0A2W7MCI4"/>
<organism evidence="5 6">
    <name type="scientific">Psychrobacillus insolitus</name>
    <dbReference type="NCBI Taxonomy" id="1461"/>
    <lineage>
        <taxon>Bacteria</taxon>
        <taxon>Bacillati</taxon>
        <taxon>Bacillota</taxon>
        <taxon>Bacilli</taxon>
        <taxon>Bacillales</taxon>
        <taxon>Bacillaceae</taxon>
        <taxon>Psychrobacillus</taxon>
    </lineage>
</organism>
<dbReference type="Proteomes" id="UP000248646">
    <property type="component" value="Unassembled WGS sequence"/>
</dbReference>
<dbReference type="InterPro" id="IPR012610">
    <property type="entry name" value="SASP_SspH"/>
</dbReference>
<comment type="caution">
    <text evidence="5">The sequence shown here is derived from an EMBL/GenBank/DDBJ whole genome shotgun (WGS) entry which is preliminary data.</text>
</comment>
<dbReference type="GO" id="GO:0030436">
    <property type="term" value="P:asexual sporulation"/>
    <property type="evidence" value="ECO:0007669"/>
    <property type="project" value="UniProtKB-UniRule"/>
</dbReference>
<dbReference type="HAMAP" id="MF_00667">
    <property type="entry name" value="SspH"/>
    <property type="match status" value="1"/>
</dbReference>
<name>A0A2W7MCI4_9BACI</name>
<dbReference type="GO" id="GO:0042601">
    <property type="term" value="C:endospore-forming forespore"/>
    <property type="evidence" value="ECO:0007669"/>
    <property type="project" value="InterPro"/>
</dbReference>